<dbReference type="PANTHER" id="PTHR23028:SF53">
    <property type="entry name" value="ACYL_TRANSF_3 DOMAIN-CONTAINING PROTEIN"/>
    <property type="match status" value="1"/>
</dbReference>
<dbReference type="PANTHER" id="PTHR23028">
    <property type="entry name" value="ACETYLTRANSFERASE"/>
    <property type="match status" value="1"/>
</dbReference>
<feature type="domain" description="Acyltransferase 3" evidence="2">
    <location>
        <begin position="3"/>
        <end position="329"/>
    </location>
</feature>
<proteinExistence type="predicted"/>
<feature type="transmembrane region" description="Helical" evidence="1">
    <location>
        <begin position="163"/>
        <end position="180"/>
    </location>
</feature>
<gene>
    <name evidence="3" type="primary">oafA</name>
</gene>
<keyword evidence="3" id="KW-0012">Acyltransferase</keyword>
<feature type="transmembrane region" description="Helical" evidence="1">
    <location>
        <begin position="136"/>
        <end position="156"/>
    </location>
</feature>
<feature type="transmembrane region" description="Helical" evidence="1">
    <location>
        <begin position="274"/>
        <end position="293"/>
    </location>
</feature>
<dbReference type="EMBL" id="MK463649">
    <property type="protein sequence ID" value="QFC17977.1"/>
    <property type="molecule type" value="Genomic_DNA"/>
</dbReference>
<evidence type="ECO:0000259" key="2">
    <source>
        <dbReference type="Pfam" id="PF01757"/>
    </source>
</evidence>
<dbReference type="Pfam" id="PF01757">
    <property type="entry name" value="Acyl_transf_3"/>
    <property type="match status" value="1"/>
</dbReference>
<keyword evidence="1" id="KW-0472">Membrane</keyword>
<sequence>MLYSIQLLRGLAALLVVCTHSIFATISYGNNNSILSSFYNFSEFGAVGVDIFFVISGFIIVYVTQNNNKKFNIFIKERLIRVVPLYWFFLSIMACALIFFPSAFVNNEFILSHAIYSFLFLPAYKFDGSISPLLGVGWTLNYEVFFYVIFSFSLYISSWKNRFFLVSSIFIMLSCFGIVYQSENPIIYVFTRSLLIEFVFGMLVAYLFFESKFLSKKLATSVLVLSIFFLSLSIIYGVPDKFDTIKFIVWGIPAFFLVYSLLCLEIHGLKFNKLLIFLGKISYSLYLSHYFTVRLLSKLFEKLGGFSIVGHDDIIVLVLMFFSIIVGYLTFRFIEEPLTKYLNCRFIKGKSVVTI</sequence>
<reference evidence="3" key="1">
    <citation type="journal article" date="2019" name="Int. J. Food Microbiol.">
        <title>Developing a novel molecular serotyping system based on capsular polysaccharide synthesis gene clusters of Vibrio parahaemolyticus.</title>
        <authorList>
            <person name="Pang Y."/>
            <person name="Guo X."/>
            <person name="Tian X."/>
            <person name="Liu F."/>
            <person name="Wang L."/>
            <person name="Wu J."/>
            <person name="Zhang S."/>
            <person name="Li S."/>
            <person name="Liu B."/>
        </authorList>
    </citation>
    <scope>NUCLEOTIDE SEQUENCE</scope>
    <source>
        <strain evidence="3">G3495</strain>
    </source>
</reference>
<feature type="transmembrane region" description="Helical" evidence="1">
    <location>
        <begin position="44"/>
        <end position="64"/>
    </location>
</feature>
<keyword evidence="1" id="KW-1133">Transmembrane helix</keyword>
<dbReference type="GO" id="GO:0000271">
    <property type="term" value="P:polysaccharide biosynthetic process"/>
    <property type="evidence" value="ECO:0007669"/>
    <property type="project" value="TreeGrafter"/>
</dbReference>
<feature type="transmembrane region" description="Helical" evidence="1">
    <location>
        <begin position="85"/>
        <end position="104"/>
    </location>
</feature>
<feature type="transmembrane region" description="Helical" evidence="1">
    <location>
        <begin position="186"/>
        <end position="209"/>
    </location>
</feature>
<feature type="transmembrane region" description="Helical" evidence="1">
    <location>
        <begin position="218"/>
        <end position="238"/>
    </location>
</feature>
<feature type="transmembrane region" description="Helical" evidence="1">
    <location>
        <begin position="7"/>
        <end position="29"/>
    </location>
</feature>
<dbReference type="GO" id="GO:0016020">
    <property type="term" value="C:membrane"/>
    <property type="evidence" value="ECO:0007669"/>
    <property type="project" value="TreeGrafter"/>
</dbReference>
<feature type="transmembrane region" description="Helical" evidence="1">
    <location>
        <begin position="244"/>
        <end position="262"/>
    </location>
</feature>
<evidence type="ECO:0000313" key="3">
    <source>
        <dbReference type="EMBL" id="QFC17977.1"/>
    </source>
</evidence>
<name>A0A5P4S611_VIBPH</name>
<keyword evidence="3" id="KW-0808">Transferase</keyword>
<organism evidence="3">
    <name type="scientific">Vibrio parahaemolyticus</name>
    <dbReference type="NCBI Taxonomy" id="670"/>
    <lineage>
        <taxon>Bacteria</taxon>
        <taxon>Pseudomonadati</taxon>
        <taxon>Pseudomonadota</taxon>
        <taxon>Gammaproteobacteria</taxon>
        <taxon>Vibrionales</taxon>
        <taxon>Vibrionaceae</taxon>
        <taxon>Vibrio</taxon>
    </lineage>
</organism>
<dbReference type="InterPro" id="IPR002656">
    <property type="entry name" value="Acyl_transf_3_dom"/>
</dbReference>
<dbReference type="GO" id="GO:0016747">
    <property type="term" value="F:acyltransferase activity, transferring groups other than amino-acyl groups"/>
    <property type="evidence" value="ECO:0007669"/>
    <property type="project" value="InterPro"/>
</dbReference>
<dbReference type="AlphaFoldDB" id="A0A5P4S611"/>
<evidence type="ECO:0000256" key="1">
    <source>
        <dbReference type="SAM" id="Phobius"/>
    </source>
</evidence>
<accession>A0A5P4S611</accession>
<feature type="transmembrane region" description="Helical" evidence="1">
    <location>
        <begin position="313"/>
        <end position="331"/>
    </location>
</feature>
<dbReference type="InterPro" id="IPR050879">
    <property type="entry name" value="Acyltransferase_3"/>
</dbReference>
<keyword evidence="1" id="KW-0812">Transmembrane</keyword>
<protein>
    <submittedName>
        <fullName evidence="3">Acyltransferase 3</fullName>
    </submittedName>
</protein>